<gene>
    <name evidence="1" type="ORF">JBF12_32570</name>
</gene>
<protein>
    <submittedName>
        <fullName evidence="1">Uncharacterized protein</fullName>
    </submittedName>
</protein>
<dbReference type="EMBL" id="JAEEAQ010000447">
    <property type="protein sequence ID" value="MBI0317629.1"/>
    <property type="molecule type" value="Genomic_DNA"/>
</dbReference>
<comment type="caution">
    <text evidence="1">The sequence shown here is derived from an EMBL/GenBank/DDBJ whole genome shotgun (WGS) entry which is preliminary data.</text>
</comment>
<proteinExistence type="predicted"/>
<keyword evidence="2" id="KW-1185">Reference proteome</keyword>
<accession>A0ABS0RJM1</accession>
<evidence type="ECO:0000313" key="1">
    <source>
        <dbReference type="EMBL" id="MBI0317629.1"/>
    </source>
</evidence>
<name>A0ABS0RJM1_9ACTN</name>
<dbReference type="Proteomes" id="UP000638849">
    <property type="component" value="Unassembled WGS sequence"/>
</dbReference>
<reference evidence="1 2" key="1">
    <citation type="submission" date="2020-12" db="EMBL/GenBank/DDBJ databases">
        <authorList>
            <person name="Kusuma A.B."/>
            <person name="Nouioui I."/>
            <person name="Goodfellow M."/>
        </authorList>
    </citation>
    <scope>NUCLEOTIDE SEQUENCE [LARGE SCALE GENOMIC DNA]</scope>
    <source>
        <strain evidence="1 2">DSM 41764</strain>
    </source>
</reference>
<organism evidence="1 2">
    <name type="scientific">Streptomyces javensis</name>
    <dbReference type="NCBI Taxonomy" id="114698"/>
    <lineage>
        <taxon>Bacteria</taxon>
        <taxon>Bacillati</taxon>
        <taxon>Actinomycetota</taxon>
        <taxon>Actinomycetes</taxon>
        <taxon>Kitasatosporales</taxon>
        <taxon>Streptomycetaceae</taxon>
        <taxon>Streptomyces</taxon>
        <taxon>Streptomyces violaceusniger group</taxon>
    </lineage>
</organism>
<dbReference type="RefSeq" id="WP_198280338.1">
    <property type="nucleotide sequence ID" value="NZ_BAAAIF010000145.1"/>
</dbReference>
<sequence length="57" mass="5866">MPTPRLRALGQSVMHRAAIAAAEATTAVVPRSSAPAPGLTSQEGAKIIAFRPRKVSA</sequence>
<evidence type="ECO:0000313" key="2">
    <source>
        <dbReference type="Proteomes" id="UP000638849"/>
    </source>
</evidence>